<dbReference type="InterPro" id="IPR011063">
    <property type="entry name" value="TilS/TtcA_N"/>
</dbReference>
<evidence type="ECO:0000313" key="7">
    <source>
        <dbReference type="Proteomes" id="UP000297855"/>
    </source>
</evidence>
<evidence type="ECO:0000259" key="5">
    <source>
        <dbReference type="Pfam" id="PF01171"/>
    </source>
</evidence>
<keyword evidence="1" id="KW-0436">Ligase</keyword>
<reference evidence="6" key="1">
    <citation type="journal article" date="2019" name="PLoS Negl. Trop. Dis.">
        <title>Revisiting the worldwide diversity of Leptospira species in the environment.</title>
        <authorList>
            <person name="Vincent A.T."/>
            <person name="Schiettekatte O."/>
            <person name="Bourhy P."/>
            <person name="Veyrier F.J."/>
            <person name="Picardeau M."/>
        </authorList>
    </citation>
    <scope>NUCLEOTIDE SEQUENCE [LARGE SCALE GENOMIC DNA]</scope>
    <source>
        <strain evidence="6">SCS5</strain>
    </source>
</reference>
<gene>
    <name evidence="6" type="ORF">EHO61_04245</name>
</gene>
<dbReference type="OrthoDB" id="9807403at2"/>
<dbReference type="EMBL" id="RQEV01000003">
    <property type="protein sequence ID" value="TGK21292.1"/>
    <property type="molecule type" value="Genomic_DNA"/>
</dbReference>
<keyword evidence="3" id="KW-0547">Nucleotide-binding</keyword>
<dbReference type="SUPFAM" id="SSF52402">
    <property type="entry name" value="Adenine nucleotide alpha hydrolases-like"/>
    <property type="match status" value="1"/>
</dbReference>
<evidence type="ECO:0000256" key="2">
    <source>
        <dbReference type="ARBA" id="ARBA00022694"/>
    </source>
</evidence>
<keyword evidence="7" id="KW-1185">Reference proteome</keyword>
<dbReference type="PANTHER" id="PTHR43033">
    <property type="entry name" value="TRNA(ILE)-LYSIDINE SYNTHASE-RELATED"/>
    <property type="match status" value="1"/>
</dbReference>
<keyword evidence="2" id="KW-0819">tRNA processing</keyword>
<comment type="caution">
    <text evidence="6">The sequence shown here is derived from an EMBL/GenBank/DDBJ whole genome shotgun (WGS) entry which is preliminary data.</text>
</comment>
<evidence type="ECO:0000313" key="6">
    <source>
        <dbReference type="EMBL" id="TGK21292.1"/>
    </source>
</evidence>
<evidence type="ECO:0000256" key="3">
    <source>
        <dbReference type="ARBA" id="ARBA00022741"/>
    </source>
</evidence>
<proteinExistence type="predicted"/>
<evidence type="ECO:0000256" key="4">
    <source>
        <dbReference type="ARBA" id="ARBA00022840"/>
    </source>
</evidence>
<keyword evidence="4" id="KW-0067">ATP-binding</keyword>
<feature type="domain" description="tRNA(Ile)-lysidine/2-thiocytidine synthase N-terminal" evidence="5">
    <location>
        <begin position="18"/>
        <end position="128"/>
    </location>
</feature>
<dbReference type="InterPro" id="IPR012094">
    <property type="entry name" value="tRNA_Ile_lys_synt"/>
</dbReference>
<name>A0A4R9GST1_9LEPT</name>
<dbReference type="Gene3D" id="3.40.50.620">
    <property type="entry name" value="HUPs"/>
    <property type="match status" value="1"/>
</dbReference>
<dbReference type="GO" id="GO:0016879">
    <property type="term" value="F:ligase activity, forming carbon-nitrogen bonds"/>
    <property type="evidence" value="ECO:0007669"/>
    <property type="project" value="InterPro"/>
</dbReference>
<dbReference type="InterPro" id="IPR014729">
    <property type="entry name" value="Rossmann-like_a/b/a_fold"/>
</dbReference>
<dbReference type="RefSeq" id="WP_135812580.1">
    <property type="nucleotide sequence ID" value="NZ_RQEV01000003.1"/>
</dbReference>
<dbReference type="GO" id="GO:0008033">
    <property type="term" value="P:tRNA processing"/>
    <property type="evidence" value="ECO:0007669"/>
    <property type="project" value="UniProtKB-KW"/>
</dbReference>
<organism evidence="6 7">
    <name type="scientific">Leptospira fluminis</name>
    <dbReference type="NCBI Taxonomy" id="2484979"/>
    <lineage>
        <taxon>Bacteria</taxon>
        <taxon>Pseudomonadati</taxon>
        <taxon>Spirochaetota</taxon>
        <taxon>Spirochaetia</taxon>
        <taxon>Leptospirales</taxon>
        <taxon>Leptospiraceae</taxon>
        <taxon>Leptospira</taxon>
    </lineage>
</organism>
<dbReference type="Proteomes" id="UP000297855">
    <property type="component" value="Unassembled WGS sequence"/>
</dbReference>
<dbReference type="AlphaFoldDB" id="A0A4R9GST1"/>
<dbReference type="GO" id="GO:0005524">
    <property type="term" value="F:ATP binding"/>
    <property type="evidence" value="ECO:0007669"/>
    <property type="project" value="UniProtKB-KW"/>
</dbReference>
<protein>
    <submittedName>
        <fullName evidence="6">tRNA(Ile)-lysidine synthetase</fullName>
    </submittedName>
</protein>
<dbReference type="Pfam" id="PF01171">
    <property type="entry name" value="ATP_bind_3"/>
    <property type="match status" value="1"/>
</dbReference>
<dbReference type="SUPFAM" id="SSF56037">
    <property type="entry name" value="PheT/TilS domain"/>
    <property type="match status" value="1"/>
</dbReference>
<dbReference type="PANTHER" id="PTHR43033:SF1">
    <property type="entry name" value="TRNA(ILE)-LYSIDINE SYNTHASE-RELATED"/>
    <property type="match status" value="1"/>
</dbReference>
<accession>A0A4R9GST1</accession>
<evidence type="ECO:0000256" key="1">
    <source>
        <dbReference type="ARBA" id="ARBA00022598"/>
    </source>
</evidence>
<sequence>MYARTRPFPCRQKKNVPKFSDKTGFSLEVAGRTLRYKSLHRIAGEVDGYVATGHHSEDYLETVIVQLIRGGGWNSLRTLKVYENDRLRPLLLFKESDRKFLVEHPKWPVFDDESNESDSFLRNRIRKQILPHLLKEGANPEKIYRNFHDLEIPRPKADRSGKEVRVVSRQVLESETESVCKDILDLHMKSVFLHPLSGNFLRDLLSKIDSRTSFSLENREAWFWKSVSSDLYILPKSGAFFRSFQFDSESGFLRWNGKTKRVPEFCLPESDAEGEKILLRGIHRELSELLREKEIPVPIRKMLPILKRDGKTVMVCLRMWDTRMDDIQSDDFQGAF</sequence>